<accession>A0A0G1XHB9</accession>
<reference evidence="1 2" key="1">
    <citation type="journal article" date="2015" name="Nature">
        <title>rRNA introns, odd ribosomes, and small enigmatic genomes across a large radiation of phyla.</title>
        <authorList>
            <person name="Brown C.T."/>
            <person name="Hug L.A."/>
            <person name="Thomas B.C."/>
            <person name="Sharon I."/>
            <person name="Castelle C.J."/>
            <person name="Singh A."/>
            <person name="Wilkins M.J."/>
            <person name="Williams K.H."/>
            <person name="Banfield J.F."/>
        </authorList>
    </citation>
    <scope>NUCLEOTIDE SEQUENCE [LARGE SCALE GENOMIC DNA]</scope>
</reference>
<evidence type="ECO:0000313" key="1">
    <source>
        <dbReference type="EMBL" id="KKU93710.1"/>
    </source>
</evidence>
<dbReference type="AlphaFoldDB" id="A0A0G1XHB9"/>
<gene>
    <name evidence="1" type="ORF">UY22_C0018G0017</name>
</gene>
<organism evidence="1 2">
    <name type="scientific">Candidatus Amesbacteria bacterium GW2011_GWC1_48_10</name>
    <dbReference type="NCBI Taxonomy" id="1618365"/>
    <lineage>
        <taxon>Bacteria</taxon>
        <taxon>Candidatus Amesiibacteriota</taxon>
    </lineage>
</organism>
<comment type="caution">
    <text evidence="1">The sequence shown here is derived from an EMBL/GenBank/DDBJ whole genome shotgun (WGS) entry which is preliminary data.</text>
</comment>
<dbReference type="EMBL" id="LCPE01000018">
    <property type="protein sequence ID" value="KKU93710.1"/>
    <property type="molecule type" value="Genomic_DNA"/>
</dbReference>
<evidence type="ECO:0000313" key="2">
    <source>
        <dbReference type="Proteomes" id="UP000034877"/>
    </source>
</evidence>
<sequence length="90" mass="9695">MTNIEDLRAAAIQAIVAENNLASKPFLGLHGVGRSKDTRSLAAIPELSQLNLSPETATHVINLLVRYKAGHPLSNVQKVVLALNNREPGF</sequence>
<protein>
    <submittedName>
        <fullName evidence="1">Uncharacterized protein</fullName>
    </submittedName>
</protein>
<dbReference type="Proteomes" id="UP000034877">
    <property type="component" value="Unassembled WGS sequence"/>
</dbReference>
<name>A0A0G1XHB9_9BACT</name>
<proteinExistence type="predicted"/>